<evidence type="ECO:0000313" key="3">
    <source>
        <dbReference type="EMBL" id="KKA18908.1"/>
    </source>
</evidence>
<organism evidence="3 4">
    <name type="scientific">Rasamsonia emersonii (strain ATCC 16479 / CBS 393.64 / IMI 116815)</name>
    <dbReference type="NCBI Taxonomy" id="1408163"/>
    <lineage>
        <taxon>Eukaryota</taxon>
        <taxon>Fungi</taxon>
        <taxon>Dikarya</taxon>
        <taxon>Ascomycota</taxon>
        <taxon>Pezizomycotina</taxon>
        <taxon>Eurotiomycetes</taxon>
        <taxon>Eurotiomycetidae</taxon>
        <taxon>Eurotiales</taxon>
        <taxon>Trichocomaceae</taxon>
        <taxon>Rasamsonia</taxon>
    </lineage>
</organism>
<keyword evidence="4" id="KW-1185">Reference proteome</keyword>
<dbReference type="Proteomes" id="UP000053958">
    <property type="component" value="Unassembled WGS sequence"/>
</dbReference>
<evidence type="ECO:0000256" key="2">
    <source>
        <dbReference type="SAM" id="SignalP"/>
    </source>
</evidence>
<evidence type="ECO:0000313" key="4">
    <source>
        <dbReference type="Proteomes" id="UP000053958"/>
    </source>
</evidence>
<feature type="compositionally biased region" description="Basic and acidic residues" evidence="1">
    <location>
        <begin position="114"/>
        <end position="125"/>
    </location>
</feature>
<sequence>MRNFLSILAVAAAATQLVAAQALPQGQQGQGQVQHGWDCALNTLLSNTHAAGCKSGDLGCLCADHVRRAVLRDVEKNCNERDQKIVPFSRAHAIAKHACDLRDDLDDVDDHDDHDDHDYQHDHNK</sequence>
<keyword evidence="2" id="KW-0732">Signal</keyword>
<dbReference type="EMBL" id="LASV01000404">
    <property type="protein sequence ID" value="KKA18908.1"/>
    <property type="molecule type" value="Genomic_DNA"/>
</dbReference>
<evidence type="ECO:0008006" key="5">
    <source>
        <dbReference type="Google" id="ProtNLM"/>
    </source>
</evidence>
<accession>A0A0F4YMQ2</accession>
<gene>
    <name evidence="3" type="ORF">T310_7148</name>
</gene>
<evidence type="ECO:0000256" key="1">
    <source>
        <dbReference type="SAM" id="MobiDB-lite"/>
    </source>
</evidence>
<name>A0A0F4YMQ2_RASE3</name>
<feature type="chain" id="PRO_5002481747" description="Extracellular membrane protein CFEM domain-containing protein" evidence="2">
    <location>
        <begin position="21"/>
        <end position="125"/>
    </location>
</feature>
<feature type="region of interest" description="Disordered" evidence="1">
    <location>
        <begin position="105"/>
        <end position="125"/>
    </location>
</feature>
<dbReference type="GeneID" id="25319424"/>
<proteinExistence type="predicted"/>
<feature type="signal peptide" evidence="2">
    <location>
        <begin position="1"/>
        <end position="20"/>
    </location>
</feature>
<comment type="caution">
    <text evidence="3">The sequence shown here is derived from an EMBL/GenBank/DDBJ whole genome shotgun (WGS) entry which is preliminary data.</text>
</comment>
<dbReference type="RefSeq" id="XP_013325520.1">
    <property type="nucleotide sequence ID" value="XM_013470066.1"/>
</dbReference>
<reference evidence="3 4" key="1">
    <citation type="submission" date="2015-04" db="EMBL/GenBank/DDBJ databases">
        <authorList>
            <person name="Heijne W.H."/>
            <person name="Fedorova N.D."/>
            <person name="Nierman W.C."/>
            <person name="Vollebregt A.W."/>
            <person name="Zhao Z."/>
            <person name="Wu L."/>
            <person name="Kumar M."/>
            <person name="Stam H."/>
            <person name="van den Berg M.A."/>
            <person name="Pel H.J."/>
        </authorList>
    </citation>
    <scope>NUCLEOTIDE SEQUENCE [LARGE SCALE GENOMIC DNA]</scope>
    <source>
        <strain evidence="3 4">CBS 393.64</strain>
    </source>
</reference>
<dbReference type="AlphaFoldDB" id="A0A0F4YMQ2"/>
<protein>
    <recommendedName>
        <fullName evidence="5">Extracellular membrane protein CFEM domain-containing protein</fullName>
    </recommendedName>
</protein>
<feature type="non-terminal residue" evidence="3">
    <location>
        <position position="125"/>
    </location>
</feature>